<sequence length="23" mass="2468">RPLHSGLVVINSDHKSKQGHNSG</sequence>
<name>A0A382ESN1_9ZZZZ</name>
<accession>A0A382ESN1</accession>
<evidence type="ECO:0000256" key="1">
    <source>
        <dbReference type="SAM" id="MobiDB-lite"/>
    </source>
</evidence>
<dbReference type="AlphaFoldDB" id="A0A382ESN1"/>
<evidence type="ECO:0000313" key="2">
    <source>
        <dbReference type="EMBL" id="SVB52993.1"/>
    </source>
</evidence>
<gene>
    <name evidence="2" type="ORF">METZ01_LOCUS205847</name>
</gene>
<dbReference type="EMBL" id="UINC01045799">
    <property type="protein sequence ID" value="SVB52993.1"/>
    <property type="molecule type" value="Genomic_DNA"/>
</dbReference>
<feature type="region of interest" description="Disordered" evidence="1">
    <location>
        <begin position="1"/>
        <end position="23"/>
    </location>
</feature>
<organism evidence="2">
    <name type="scientific">marine metagenome</name>
    <dbReference type="NCBI Taxonomy" id="408172"/>
    <lineage>
        <taxon>unclassified sequences</taxon>
        <taxon>metagenomes</taxon>
        <taxon>ecological metagenomes</taxon>
    </lineage>
</organism>
<proteinExistence type="predicted"/>
<protein>
    <submittedName>
        <fullName evidence="2">Uncharacterized protein</fullName>
    </submittedName>
</protein>
<reference evidence="2" key="1">
    <citation type="submission" date="2018-05" db="EMBL/GenBank/DDBJ databases">
        <authorList>
            <person name="Lanie J.A."/>
            <person name="Ng W.-L."/>
            <person name="Kazmierczak K.M."/>
            <person name="Andrzejewski T.M."/>
            <person name="Davidsen T.M."/>
            <person name="Wayne K.J."/>
            <person name="Tettelin H."/>
            <person name="Glass J.I."/>
            <person name="Rusch D."/>
            <person name="Podicherti R."/>
            <person name="Tsui H.-C.T."/>
            <person name="Winkler M.E."/>
        </authorList>
    </citation>
    <scope>NUCLEOTIDE SEQUENCE</scope>
</reference>
<feature type="non-terminal residue" evidence="2">
    <location>
        <position position="1"/>
    </location>
</feature>